<dbReference type="AlphaFoldDB" id="A0A7R9UUI5"/>
<dbReference type="GO" id="GO:0003735">
    <property type="term" value="F:structural constituent of ribosome"/>
    <property type="evidence" value="ECO:0007669"/>
    <property type="project" value="InterPro"/>
</dbReference>
<dbReference type="CDD" id="cd00353">
    <property type="entry name" value="Ribosomal_S15p_S13e"/>
    <property type="match status" value="1"/>
</dbReference>
<dbReference type="EMBL" id="HBEB01014005">
    <property type="protein sequence ID" value="CAD8274666.1"/>
    <property type="molecule type" value="Transcribed_RNA"/>
</dbReference>
<reference evidence="6" key="1">
    <citation type="submission" date="2021-01" db="EMBL/GenBank/DDBJ databases">
        <authorList>
            <person name="Corre E."/>
            <person name="Pelletier E."/>
            <person name="Niang G."/>
            <person name="Scheremetjew M."/>
            <person name="Finn R."/>
            <person name="Kale V."/>
            <person name="Holt S."/>
            <person name="Cochrane G."/>
            <person name="Meng A."/>
            <person name="Brown T."/>
            <person name="Cohen L."/>
        </authorList>
    </citation>
    <scope>NUCLEOTIDE SEQUENCE</scope>
    <source>
        <strain evidence="6">RCC1537</strain>
    </source>
</reference>
<name>A0A7R9UUI5_DIALT</name>
<dbReference type="GO" id="GO:0006412">
    <property type="term" value="P:translation"/>
    <property type="evidence" value="ECO:0007669"/>
    <property type="project" value="InterPro"/>
</dbReference>
<keyword evidence="3 4" id="KW-0687">Ribonucleoprotein</keyword>
<comment type="similarity">
    <text evidence="1 4">Belongs to the universal ribosomal protein uS15 family.</text>
</comment>
<gene>
    <name evidence="6" type="ORF">PLUT1463_LOCUS8982</name>
</gene>
<proteinExistence type="inferred from homology"/>
<evidence type="ECO:0000256" key="1">
    <source>
        <dbReference type="ARBA" id="ARBA00008434"/>
    </source>
</evidence>
<dbReference type="InterPro" id="IPR005290">
    <property type="entry name" value="Ribosomal_uS15_bac-type"/>
</dbReference>
<dbReference type="InterPro" id="IPR000589">
    <property type="entry name" value="Ribosomal_uS15"/>
</dbReference>
<dbReference type="PANTHER" id="PTHR23321:SF26">
    <property type="entry name" value="SMALL RIBOSOMAL SUBUNIT PROTEIN US15M"/>
    <property type="match status" value="1"/>
</dbReference>
<evidence type="ECO:0000313" key="6">
    <source>
        <dbReference type="EMBL" id="CAD8274666.1"/>
    </source>
</evidence>
<evidence type="ECO:0000256" key="4">
    <source>
        <dbReference type="RuleBase" id="RU003919"/>
    </source>
</evidence>
<dbReference type="SUPFAM" id="SSF47060">
    <property type="entry name" value="S15/NS1 RNA-binding domain"/>
    <property type="match status" value="1"/>
</dbReference>
<keyword evidence="2 4" id="KW-0689">Ribosomal protein</keyword>
<dbReference type="InterPro" id="IPR009068">
    <property type="entry name" value="uS15_NS1_RNA-bd_sf"/>
</dbReference>
<dbReference type="GO" id="GO:0022627">
    <property type="term" value="C:cytosolic small ribosomal subunit"/>
    <property type="evidence" value="ECO:0007669"/>
    <property type="project" value="TreeGrafter"/>
</dbReference>
<evidence type="ECO:0000256" key="3">
    <source>
        <dbReference type="ARBA" id="ARBA00023274"/>
    </source>
</evidence>
<evidence type="ECO:0008006" key="7">
    <source>
        <dbReference type="Google" id="ProtNLM"/>
    </source>
</evidence>
<dbReference type="SMART" id="SM01387">
    <property type="entry name" value="Ribosomal_S15"/>
    <property type="match status" value="1"/>
</dbReference>
<dbReference type="Gene3D" id="1.10.287.10">
    <property type="entry name" value="S15/NS1, RNA-binding"/>
    <property type="match status" value="1"/>
</dbReference>
<feature type="chain" id="PRO_5031042480" description="30S ribosomal protein S15" evidence="5">
    <location>
        <begin position="17"/>
        <end position="191"/>
    </location>
</feature>
<feature type="signal peptide" evidence="5">
    <location>
        <begin position="1"/>
        <end position="16"/>
    </location>
</feature>
<organism evidence="6">
    <name type="scientific">Diacronema lutheri</name>
    <name type="common">Unicellular marine alga</name>
    <name type="synonym">Monochrysis lutheri</name>
    <dbReference type="NCBI Taxonomy" id="2081491"/>
    <lineage>
        <taxon>Eukaryota</taxon>
        <taxon>Haptista</taxon>
        <taxon>Haptophyta</taxon>
        <taxon>Pavlovophyceae</taxon>
        <taxon>Pavlovales</taxon>
        <taxon>Pavlovaceae</taxon>
        <taxon>Diacronema</taxon>
    </lineage>
</organism>
<sequence length="191" mass="21342">MWRSAACLLVAQACSAYTMGGAPASRPVVARSRPIAMSDTMVALGLTQEEIAEGEDWTATIAELAGPMIDEKVDMAPVRPYVNKQAMQAALEQWRVHENDVGSTQVQIARLSERIKYLTEHQARNKKDKATERGLVKLANHRRKLLKFLIEDDLEVFEKITAAYGIRTRKIVEESMGVVRRDKSRSNGAMN</sequence>
<evidence type="ECO:0000256" key="5">
    <source>
        <dbReference type="SAM" id="SignalP"/>
    </source>
</evidence>
<evidence type="ECO:0000256" key="2">
    <source>
        <dbReference type="ARBA" id="ARBA00022980"/>
    </source>
</evidence>
<accession>A0A7R9UUI5</accession>
<protein>
    <recommendedName>
        <fullName evidence="7">30S ribosomal protein S15</fullName>
    </recommendedName>
</protein>
<dbReference type="HAMAP" id="MF_01343_B">
    <property type="entry name" value="Ribosomal_uS15_B"/>
    <property type="match status" value="1"/>
</dbReference>
<dbReference type="NCBIfam" id="TIGR00952">
    <property type="entry name" value="S15_bact"/>
    <property type="match status" value="1"/>
</dbReference>
<dbReference type="PANTHER" id="PTHR23321">
    <property type="entry name" value="RIBOSOMAL PROTEIN S15, BACTERIAL AND ORGANELLAR"/>
    <property type="match status" value="1"/>
</dbReference>
<dbReference type="Pfam" id="PF00312">
    <property type="entry name" value="Ribosomal_S15"/>
    <property type="match status" value="1"/>
</dbReference>
<keyword evidence="5" id="KW-0732">Signal</keyword>